<dbReference type="EMBL" id="LR130778">
    <property type="protein sequence ID" value="VDN48008.1"/>
    <property type="molecule type" value="Genomic_DNA"/>
</dbReference>
<gene>
    <name evidence="1" type="ORF">PATL70BA_2123</name>
</gene>
<dbReference type="OrthoDB" id="2083482at2"/>
<proteinExistence type="predicted"/>
<evidence type="ECO:0000313" key="2">
    <source>
        <dbReference type="Proteomes" id="UP000279029"/>
    </source>
</evidence>
<name>A0A3P7PGI2_9FIRM</name>
<organism evidence="1 2">
    <name type="scientific">Petrocella atlantisensis</name>
    <dbReference type="NCBI Taxonomy" id="2173034"/>
    <lineage>
        <taxon>Bacteria</taxon>
        <taxon>Bacillati</taxon>
        <taxon>Bacillota</taxon>
        <taxon>Clostridia</taxon>
        <taxon>Lachnospirales</taxon>
        <taxon>Vallitaleaceae</taxon>
        <taxon>Petrocella</taxon>
    </lineage>
</organism>
<keyword evidence="2" id="KW-1185">Reference proteome</keyword>
<dbReference type="KEGG" id="cbar:PATL70BA_2123"/>
<dbReference type="Proteomes" id="UP000279029">
    <property type="component" value="Chromosome"/>
</dbReference>
<accession>A0A3P7PGI2</accession>
<dbReference type="AlphaFoldDB" id="A0A3P7PGI2"/>
<sequence length="336" mass="38339">MFKKMVICVWVGMMVLIAMNPVLYANNQEEKEIESVESDGLLMVHLSEDGVLQVYMDSVDLKLTFDRVGINGLYGLSRLSLSKVPQMGDYHKMEVGTDWISPYMMRALDMEDLDSPFYTGGWHGSNGDDTGEITAYTDYVSFYVDSHPLYTDTWMVCKSLTLQVVNQVQAYNDDTSTLEEIITYTIENDKVDIQVDARANKPLEITQYFGLQTQNSWWDSIRYYDLMGTYTESTTYLNSYALPKNRQTVHQFQLRSSGLAPLLTAGMLTDGLGSLGYLQEDKPTCFTRGYGKTYFNLISGKPLLLDEEDHFTWRGFYQFEPSEPVEPVISETLAQE</sequence>
<protein>
    <submittedName>
        <fullName evidence="1">Uncharacterized protein</fullName>
    </submittedName>
</protein>
<evidence type="ECO:0000313" key="1">
    <source>
        <dbReference type="EMBL" id="VDN48008.1"/>
    </source>
</evidence>
<reference evidence="1 2" key="1">
    <citation type="submission" date="2018-09" db="EMBL/GenBank/DDBJ databases">
        <authorList>
            <person name="Postec A."/>
        </authorList>
    </citation>
    <scope>NUCLEOTIDE SEQUENCE [LARGE SCALE GENOMIC DNA]</scope>
    <source>
        <strain evidence="1">70B-A</strain>
    </source>
</reference>
<dbReference type="RefSeq" id="WP_125137217.1">
    <property type="nucleotide sequence ID" value="NZ_LR130778.1"/>
</dbReference>